<keyword evidence="4" id="KW-1185">Reference proteome</keyword>
<feature type="chain" id="PRO_5034921289" evidence="2">
    <location>
        <begin position="17"/>
        <end position="106"/>
    </location>
</feature>
<protein>
    <submittedName>
        <fullName evidence="3">Uncharacterized protein</fullName>
    </submittedName>
</protein>
<comment type="caution">
    <text evidence="3">The sequence shown here is derived from an EMBL/GenBank/DDBJ whole genome shotgun (WGS) entry which is preliminary data.</text>
</comment>
<sequence length="106" mass="11346">MKTSILVTLLAGLAQARPQRTAIPSLQGPSSPDVGAGRNNRPQRFGLQALPPSPPDVRPGDFDRAFSPRLDPPNLFGSTNEQGGTEEGCVNIRKHRSPEIIAEFGC</sequence>
<name>A0A8H4PRZ5_9HYPO</name>
<feature type="region of interest" description="Disordered" evidence="1">
    <location>
        <begin position="19"/>
        <end position="87"/>
    </location>
</feature>
<dbReference type="Proteomes" id="UP000557566">
    <property type="component" value="Unassembled WGS sequence"/>
</dbReference>
<evidence type="ECO:0000256" key="2">
    <source>
        <dbReference type="SAM" id="SignalP"/>
    </source>
</evidence>
<gene>
    <name evidence="3" type="ORF">G6O67_005597</name>
</gene>
<evidence type="ECO:0000313" key="4">
    <source>
        <dbReference type="Proteomes" id="UP000557566"/>
    </source>
</evidence>
<reference evidence="3 4" key="1">
    <citation type="journal article" date="2020" name="Genome Biol. Evol.">
        <title>A new high-quality draft genome assembly of the Chinese cordyceps Ophiocordyceps sinensis.</title>
        <authorList>
            <person name="Shu R."/>
            <person name="Zhang J."/>
            <person name="Meng Q."/>
            <person name="Zhang H."/>
            <person name="Zhou G."/>
            <person name="Li M."/>
            <person name="Wu P."/>
            <person name="Zhao Y."/>
            <person name="Chen C."/>
            <person name="Qin Q."/>
        </authorList>
    </citation>
    <scope>NUCLEOTIDE SEQUENCE [LARGE SCALE GENOMIC DNA]</scope>
    <source>
        <strain evidence="3 4">IOZ07</strain>
    </source>
</reference>
<accession>A0A8H4PRZ5</accession>
<organism evidence="3 4">
    <name type="scientific">Ophiocordyceps sinensis</name>
    <dbReference type="NCBI Taxonomy" id="72228"/>
    <lineage>
        <taxon>Eukaryota</taxon>
        <taxon>Fungi</taxon>
        <taxon>Dikarya</taxon>
        <taxon>Ascomycota</taxon>
        <taxon>Pezizomycotina</taxon>
        <taxon>Sordariomycetes</taxon>
        <taxon>Hypocreomycetidae</taxon>
        <taxon>Hypocreales</taxon>
        <taxon>Ophiocordycipitaceae</taxon>
        <taxon>Ophiocordyceps</taxon>
    </lineage>
</organism>
<dbReference type="EMBL" id="JAAVMX010000005">
    <property type="protein sequence ID" value="KAF4509333.1"/>
    <property type="molecule type" value="Genomic_DNA"/>
</dbReference>
<evidence type="ECO:0000256" key="1">
    <source>
        <dbReference type="SAM" id="MobiDB-lite"/>
    </source>
</evidence>
<keyword evidence="2" id="KW-0732">Signal</keyword>
<dbReference type="AlphaFoldDB" id="A0A8H4PRZ5"/>
<proteinExistence type="predicted"/>
<feature type="signal peptide" evidence="2">
    <location>
        <begin position="1"/>
        <end position="16"/>
    </location>
</feature>
<evidence type="ECO:0000313" key="3">
    <source>
        <dbReference type="EMBL" id="KAF4509333.1"/>
    </source>
</evidence>